<evidence type="ECO:0000313" key="2">
    <source>
        <dbReference type="EMBL" id="VBB34637.1"/>
    </source>
</evidence>
<evidence type="ECO:0000259" key="1">
    <source>
        <dbReference type="Pfam" id="PF18701"/>
    </source>
</evidence>
<organism evidence="2 3">
    <name type="scientific">Acanthocheilonema viteae</name>
    <name type="common">Filarial nematode worm</name>
    <name type="synonym">Dipetalonema viteae</name>
    <dbReference type="NCBI Taxonomy" id="6277"/>
    <lineage>
        <taxon>Eukaryota</taxon>
        <taxon>Metazoa</taxon>
        <taxon>Ecdysozoa</taxon>
        <taxon>Nematoda</taxon>
        <taxon>Chromadorea</taxon>
        <taxon>Rhabditida</taxon>
        <taxon>Spirurina</taxon>
        <taxon>Spiruromorpha</taxon>
        <taxon>Filarioidea</taxon>
        <taxon>Onchocercidae</taxon>
        <taxon>Acanthocheilonema</taxon>
    </lineage>
</organism>
<accession>A0A498SQQ4</accession>
<dbReference type="PANTHER" id="PTHR47331">
    <property type="entry name" value="PHD-TYPE DOMAIN-CONTAINING PROTEIN"/>
    <property type="match status" value="1"/>
</dbReference>
<dbReference type="Pfam" id="PF18701">
    <property type="entry name" value="DUF5641"/>
    <property type="match status" value="1"/>
</dbReference>
<evidence type="ECO:0000313" key="3">
    <source>
        <dbReference type="Proteomes" id="UP000276991"/>
    </source>
</evidence>
<feature type="non-terminal residue" evidence="2">
    <location>
        <position position="1"/>
    </location>
</feature>
<keyword evidence="3" id="KW-1185">Reference proteome</keyword>
<proteinExistence type="predicted"/>
<feature type="non-terminal residue" evidence="2">
    <location>
        <position position="210"/>
    </location>
</feature>
<feature type="domain" description="DUF5641" evidence="1">
    <location>
        <begin position="157"/>
        <end position="210"/>
    </location>
</feature>
<dbReference type="AlphaFoldDB" id="A0A498SQQ4"/>
<dbReference type="EMBL" id="UPTC01003830">
    <property type="protein sequence ID" value="VBB34637.1"/>
    <property type="molecule type" value="Genomic_DNA"/>
</dbReference>
<name>A0A498SQQ4_ACAVI</name>
<dbReference type="STRING" id="6277.A0A498SQQ4"/>
<sequence length="210" mass="24308">MNCKPWKGKPFKLPPMPNYPQERIIESKTFGRIGLDHLGPVAVKTQTERVKRWIVLFTSPPSISEKRLLTERELITLIIEVESILNTRPLIYVNFDDSIILRPTDYFTQCFIPNDNDDNEDEFTSHKLTTQDYLDTDRNRYQLEYKSPKNVERRAPIGVVLSDEPYTPRGTWKLARIKKLNVAVDGHVSSAQIKTPLGKLNRPVNTLYPL</sequence>
<protein>
    <recommendedName>
        <fullName evidence="1">DUF5641 domain-containing protein</fullName>
    </recommendedName>
</protein>
<dbReference type="OrthoDB" id="8019190at2759"/>
<dbReference type="Proteomes" id="UP000276991">
    <property type="component" value="Unassembled WGS sequence"/>
</dbReference>
<gene>
    <name evidence="2" type="ORF">NAV_LOCUS9428</name>
</gene>
<reference evidence="2 3" key="1">
    <citation type="submission" date="2018-08" db="EMBL/GenBank/DDBJ databases">
        <authorList>
            <person name="Laetsch R D."/>
            <person name="Stevens L."/>
            <person name="Kumar S."/>
            <person name="Blaxter L. M."/>
        </authorList>
    </citation>
    <scope>NUCLEOTIDE SEQUENCE [LARGE SCALE GENOMIC DNA]</scope>
</reference>
<dbReference type="InterPro" id="IPR040676">
    <property type="entry name" value="DUF5641"/>
</dbReference>